<gene>
    <name evidence="1" type="ORF">GA0074692_2836</name>
</gene>
<accession>A0A1C6SKD3</accession>
<dbReference type="Gene3D" id="3.40.50.300">
    <property type="entry name" value="P-loop containing nucleotide triphosphate hydrolases"/>
    <property type="match status" value="1"/>
</dbReference>
<dbReference type="SUPFAM" id="SSF52540">
    <property type="entry name" value="P-loop containing nucleoside triphosphate hydrolases"/>
    <property type="match status" value="1"/>
</dbReference>
<dbReference type="STRING" id="145854.GA0074692_2836"/>
<organism evidence="1 2">
    <name type="scientific">Micromonospora pallida</name>
    <dbReference type="NCBI Taxonomy" id="145854"/>
    <lineage>
        <taxon>Bacteria</taxon>
        <taxon>Bacillati</taxon>
        <taxon>Actinomycetota</taxon>
        <taxon>Actinomycetes</taxon>
        <taxon>Micromonosporales</taxon>
        <taxon>Micromonosporaceae</taxon>
        <taxon>Micromonospora</taxon>
    </lineage>
</organism>
<evidence type="ECO:0000313" key="2">
    <source>
        <dbReference type="Proteomes" id="UP000198959"/>
    </source>
</evidence>
<sequence>MQIHSFHVEGLFGKISHTIHFSGDTPVTIIAGPNGIGKTHILKLITAILEADGQTIADIPFARAVLKFSDGRSLAVSRRKTDVEITGFSQGSRVLGVQILSTGVADLWHGVKRPPGPPNLPTAISDMSSLNQLNLFEALFDEANHYSHSTDLFDKFRRARKEHPRWLTEILYGRAPILIDTKRLDTRIQSSDRPQEPIRSRIDEYIEQVRVQVTEARAASLAASQAADRSFAKRVLERSGRAIREQDLKHRYEEIAEQNAELYRSGLSEAQVDVKFPSNDTDPTERRVLALFIEDWRNKLAPLLPVNDKLKILRRIINDKFIEKSLRLDKSGGSLLPLAAKMR</sequence>
<name>A0A1C6SKD3_9ACTN</name>
<evidence type="ECO:0008006" key="3">
    <source>
        <dbReference type="Google" id="ProtNLM"/>
    </source>
</evidence>
<reference evidence="2" key="1">
    <citation type="submission" date="2016-06" db="EMBL/GenBank/DDBJ databases">
        <authorList>
            <person name="Varghese N."/>
            <person name="Submissions Spin"/>
        </authorList>
    </citation>
    <scope>NUCLEOTIDE SEQUENCE [LARGE SCALE GENOMIC DNA]</scope>
    <source>
        <strain evidence="2">DSM 43817</strain>
    </source>
</reference>
<protein>
    <recommendedName>
        <fullName evidence="3">AAA domain-containing protein</fullName>
    </recommendedName>
</protein>
<dbReference type="Proteomes" id="UP000198959">
    <property type="component" value="Unassembled WGS sequence"/>
</dbReference>
<dbReference type="InterPro" id="IPR027417">
    <property type="entry name" value="P-loop_NTPase"/>
</dbReference>
<dbReference type="AlphaFoldDB" id="A0A1C6SKD3"/>
<dbReference type="EMBL" id="FMHW01000002">
    <property type="protein sequence ID" value="SCL29976.1"/>
    <property type="molecule type" value="Genomic_DNA"/>
</dbReference>
<keyword evidence="2" id="KW-1185">Reference proteome</keyword>
<evidence type="ECO:0000313" key="1">
    <source>
        <dbReference type="EMBL" id="SCL29976.1"/>
    </source>
</evidence>
<proteinExistence type="predicted"/>